<comment type="subcellular location">
    <subcellularLocation>
        <location evidence="3">Secreted</location>
    </subcellularLocation>
</comment>
<dbReference type="Proteomes" id="UP000544107">
    <property type="component" value="Unassembled WGS sequence"/>
</dbReference>
<dbReference type="GO" id="GO:0004630">
    <property type="term" value="F:phospholipase D activity"/>
    <property type="evidence" value="ECO:0007669"/>
    <property type="project" value="UniProtKB-EC"/>
</dbReference>
<dbReference type="OrthoDB" id="8828485at2"/>
<evidence type="ECO:0000256" key="2">
    <source>
        <dbReference type="ARBA" id="ARBA00003145"/>
    </source>
</evidence>
<comment type="function">
    <text evidence="2">Could be a virulence factor.</text>
</comment>
<evidence type="ECO:0000313" key="12">
    <source>
        <dbReference type="EMBL" id="OLP51504.1"/>
    </source>
</evidence>
<evidence type="ECO:0000313" key="14">
    <source>
        <dbReference type="Proteomes" id="UP000544107"/>
    </source>
</evidence>
<feature type="domain" description="PLD phosphodiesterase" evidence="10">
    <location>
        <begin position="357"/>
        <end position="384"/>
    </location>
</feature>
<proteinExistence type="predicted"/>
<dbReference type="RefSeq" id="WP_075613195.1">
    <property type="nucleotide sequence ID" value="NZ_JACIED010000006.1"/>
</dbReference>
<dbReference type="CDD" id="cd09143">
    <property type="entry name" value="PLDc_vPLD1_2_like_bac_2"/>
    <property type="match status" value="1"/>
</dbReference>
<evidence type="ECO:0000256" key="4">
    <source>
        <dbReference type="ARBA" id="ARBA00018392"/>
    </source>
</evidence>
<evidence type="ECO:0000256" key="9">
    <source>
        <dbReference type="ARBA" id="ARBA00029594"/>
    </source>
</evidence>
<evidence type="ECO:0000313" key="13">
    <source>
        <dbReference type="Proteomes" id="UP000185598"/>
    </source>
</evidence>
<dbReference type="GO" id="GO:0005576">
    <property type="term" value="C:extracellular region"/>
    <property type="evidence" value="ECO:0007669"/>
    <property type="project" value="UniProtKB-SubCell"/>
</dbReference>
<gene>
    <name evidence="12" type="ORF">BJF91_15785</name>
    <name evidence="11" type="ORF">GGQ71_004171</name>
</gene>
<comment type="catalytic activity">
    <reaction evidence="1">
        <text>a 1,2-diacyl-sn-glycero-3-phosphocholine + H2O = a 1,2-diacyl-sn-glycero-3-phosphate + choline + H(+)</text>
        <dbReference type="Rhea" id="RHEA:14445"/>
        <dbReference type="ChEBI" id="CHEBI:15354"/>
        <dbReference type="ChEBI" id="CHEBI:15377"/>
        <dbReference type="ChEBI" id="CHEBI:15378"/>
        <dbReference type="ChEBI" id="CHEBI:57643"/>
        <dbReference type="ChEBI" id="CHEBI:58608"/>
        <dbReference type="EC" id="3.1.4.4"/>
    </reaction>
</comment>
<keyword evidence="6" id="KW-0677">Repeat</keyword>
<dbReference type="InterPro" id="IPR025202">
    <property type="entry name" value="PLD-like_dom"/>
</dbReference>
<dbReference type="STRING" id="887144.BJF91_15785"/>
<evidence type="ECO:0000256" key="7">
    <source>
        <dbReference type="ARBA" id="ARBA00022801"/>
    </source>
</evidence>
<dbReference type="PROSITE" id="PS50035">
    <property type="entry name" value="PLD"/>
    <property type="match status" value="2"/>
</dbReference>
<keyword evidence="7" id="KW-0378">Hydrolase</keyword>
<evidence type="ECO:0000256" key="1">
    <source>
        <dbReference type="ARBA" id="ARBA00000798"/>
    </source>
</evidence>
<keyword evidence="8" id="KW-0443">Lipid metabolism</keyword>
<evidence type="ECO:0000256" key="8">
    <source>
        <dbReference type="ARBA" id="ARBA00023098"/>
    </source>
</evidence>
<dbReference type="PANTHER" id="PTHR18896:SF76">
    <property type="entry name" value="PHOSPHOLIPASE"/>
    <property type="match status" value="1"/>
</dbReference>
<keyword evidence="13" id="KW-1185">Reference proteome</keyword>
<dbReference type="EMBL" id="JACIED010000006">
    <property type="protein sequence ID" value="MBB4009874.1"/>
    <property type="molecule type" value="Genomic_DNA"/>
</dbReference>
<dbReference type="EMBL" id="MKIN01000019">
    <property type="protein sequence ID" value="OLP51504.1"/>
    <property type="molecule type" value="Genomic_DNA"/>
</dbReference>
<evidence type="ECO:0000259" key="10">
    <source>
        <dbReference type="PROSITE" id="PS50035"/>
    </source>
</evidence>
<evidence type="ECO:0000256" key="6">
    <source>
        <dbReference type="ARBA" id="ARBA00022737"/>
    </source>
</evidence>
<dbReference type="AlphaFoldDB" id="A0A1Q9A9K3"/>
<accession>A0A1Q9A9K3</accession>
<dbReference type="InterPro" id="IPR015679">
    <property type="entry name" value="PLipase_D_fam"/>
</dbReference>
<dbReference type="Gene3D" id="3.30.870.10">
    <property type="entry name" value="Endonuclease Chain A"/>
    <property type="match status" value="2"/>
</dbReference>
<evidence type="ECO:0000256" key="5">
    <source>
        <dbReference type="ARBA" id="ARBA00022525"/>
    </source>
</evidence>
<protein>
    <recommendedName>
        <fullName evidence="4">Phospholipase D</fullName>
    </recommendedName>
    <alternativeName>
        <fullName evidence="9">Choline phosphatase</fullName>
    </alternativeName>
</protein>
<reference evidence="12 13" key="1">
    <citation type="submission" date="2016-09" db="EMBL/GenBank/DDBJ databases">
        <title>Rhizobium oryziradicis sp. nov., isolated from the root of rice.</title>
        <authorList>
            <person name="Zhao J."/>
            <person name="Zhang X."/>
        </authorList>
    </citation>
    <scope>NUCLEOTIDE SEQUENCE [LARGE SCALE GENOMIC DNA]</scope>
    <source>
        <strain evidence="12 13">14971</strain>
    </source>
</reference>
<feature type="domain" description="PLD phosphodiesterase" evidence="10">
    <location>
        <begin position="137"/>
        <end position="164"/>
    </location>
</feature>
<organism evidence="12 13">
    <name type="scientific">Allorhizobium taibaishanense</name>
    <dbReference type="NCBI Taxonomy" id="887144"/>
    <lineage>
        <taxon>Bacteria</taxon>
        <taxon>Pseudomonadati</taxon>
        <taxon>Pseudomonadota</taxon>
        <taxon>Alphaproteobacteria</taxon>
        <taxon>Hyphomicrobiales</taxon>
        <taxon>Rhizobiaceae</taxon>
        <taxon>Rhizobium/Agrobacterium group</taxon>
        <taxon>Allorhizobium</taxon>
    </lineage>
</organism>
<dbReference type="CDD" id="cd09140">
    <property type="entry name" value="PLDc_vPLD1_2_like_bac_1"/>
    <property type="match status" value="1"/>
</dbReference>
<reference evidence="11 14" key="2">
    <citation type="submission" date="2020-08" db="EMBL/GenBank/DDBJ databases">
        <title>Genomic Encyclopedia of Type Strains, Phase IV (KMG-IV): sequencing the most valuable type-strain genomes for metagenomic binning, comparative biology and taxonomic classification.</title>
        <authorList>
            <person name="Goeker M."/>
        </authorList>
    </citation>
    <scope>NUCLEOTIDE SEQUENCE [LARGE SCALE GENOMIC DNA]</scope>
    <source>
        <strain evidence="11 14">DSM 100021</strain>
    </source>
</reference>
<dbReference type="InterPro" id="IPR001736">
    <property type="entry name" value="PLipase_D/transphosphatidylase"/>
</dbReference>
<dbReference type="GO" id="GO:0009395">
    <property type="term" value="P:phospholipid catabolic process"/>
    <property type="evidence" value="ECO:0007669"/>
    <property type="project" value="TreeGrafter"/>
</dbReference>
<dbReference type="Pfam" id="PF00614">
    <property type="entry name" value="PLDc"/>
    <property type="match status" value="1"/>
</dbReference>
<name>A0A1Q9A9K3_9HYPH</name>
<comment type="caution">
    <text evidence="12">The sequence shown here is derived from an EMBL/GenBank/DDBJ whole genome shotgun (WGS) entry which is preliminary data.</text>
</comment>
<evidence type="ECO:0000256" key="3">
    <source>
        <dbReference type="ARBA" id="ARBA00004613"/>
    </source>
</evidence>
<dbReference type="GO" id="GO:0005886">
    <property type="term" value="C:plasma membrane"/>
    <property type="evidence" value="ECO:0007669"/>
    <property type="project" value="TreeGrafter"/>
</dbReference>
<dbReference type="SUPFAM" id="SSF56024">
    <property type="entry name" value="Phospholipase D/nuclease"/>
    <property type="match status" value="2"/>
</dbReference>
<dbReference type="Proteomes" id="UP000185598">
    <property type="component" value="Unassembled WGS sequence"/>
</dbReference>
<dbReference type="Pfam" id="PF13091">
    <property type="entry name" value="PLDc_2"/>
    <property type="match status" value="1"/>
</dbReference>
<dbReference type="PANTHER" id="PTHR18896">
    <property type="entry name" value="PHOSPHOLIPASE D"/>
    <property type="match status" value="1"/>
</dbReference>
<dbReference type="SMART" id="SM00155">
    <property type="entry name" value="PLDc"/>
    <property type="match status" value="2"/>
</dbReference>
<sequence length="517" mass="58167">MQHFETAIGRHRNGADSIVRLGHNAWKSGVASNAGFLIDGANYYAALTTALRQAQEQVFIIGWDFNPDIRLTPEDHSSPMLGEFLLSLVENNSRLSIHILVWAMGPIYSGKSLRMLGKTELSSHPRIDLRLDTRHAVRGSHHQKMVVIDDALAFIGGIDLTAKRWDTPEHRADHPLRQTPKGERYEPVHDLQMAMDGEAAEVAAEIARRRWWQATGEDLVRPRCYSHSFPKFARHVFSDCEVAFARTEPAIRRGASVRETSQLTLDCFARARKLIYIESQYFASKQVADVLAKRLQEPDGPEIVLITTLNSHGYLERKVLGENRDRMIRKLRQADRFGRFRALYPIVPADGREKRHEEVLVHAKLIMIDDRFIRVGSSNLNHRSIGLDTELDVAIETRDDRERQALTDMRNCLLAEHLGLDSAAVAAAYQSANSLVHALDNLNIGLRGLRSFPAEQGNGKTDLHFLTGLVDPREPWWPLHLLLAPYALVKRAKRAAISKAAAKQDGRGRNTLSAGNP</sequence>
<keyword evidence="5" id="KW-0964">Secreted</keyword>
<evidence type="ECO:0000313" key="11">
    <source>
        <dbReference type="EMBL" id="MBB4009874.1"/>
    </source>
</evidence>